<evidence type="ECO:0000256" key="1">
    <source>
        <dbReference type="ARBA" id="ARBA00004370"/>
    </source>
</evidence>
<keyword evidence="2" id="KW-0472">Membrane</keyword>
<organism evidence="4 5">
    <name type="scientific">Urechidicola vernalis</name>
    <dbReference type="NCBI Taxonomy" id="3075600"/>
    <lineage>
        <taxon>Bacteria</taxon>
        <taxon>Pseudomonadati</taxon>
        <taxon>Bacteroidota</taxon>
        <taxon>Flavobacteriia</taxon>
        <taxon>Flavobacteriales</taxon>
        <taxon>Flavobacteriaceae</taxon>
        <taxon>Urechidicola</taxon>
    </lineage>
</organism>
<gene>
    <name evidence="4" type="ORF">RM519_01625</name>
</gene>
<feature type="domain" description="Bacterial surface antigen (D15)" evidence="3">
    <location>
        <begin position="185"/>
        <end position="367"/>
    </location>
</feature>
<dbReference type="Gene3D" id="2.40.160.50">
    <property type="entry name" value="membrane protein fhac: a member of the omp85/tpsb transporter family"/>
    <property type="match status" value="1"/>
</dbReference>
<comment type="caution">
    <text evidence="4">The sequence shown here is derived from an EMBL/GenBank/DDBJ whole genome shotgun (WGS) entry which is preliminary data.</text>
</comment>
<sequence>MRYTFQILIIFITCSLSAQDKSNKDSIDNKDKKVSLVGIPMINYSNSFGASFGAYGSGFYHTQKNDTVSPLSSSGVIGMYTTNKTWFAGQLNKLYFNEDKLRIKTAIGAGNINFQTYVSWPSFMNLFPINVATSDDDGKFIDYSTSMFFAYAEILFKTYKDLYVGTHFVYSHSETDFDLPLAPNEIIDQFGFGISFANDSRNNQLAPTEGIHAKFNTLSFLEDFGSTNSYTKLNMEYTHYFPIKERNTVLARYYGDISTGDVPFAGQNVVGRDDLRGYSNGKFRGNQVHAIQSEYRHWFADRWGFVAFGGVATAVDYLSEVNIGDMLPAAGFGVRFLAIPKSKINIGIDVAAGKDDWGIYFRIGEAFTR</sequence>
<dbReference type="RefSeq" id="WP_311591752.1">
    <property type="nucleotide sequence ID" value="NZ_JAVRHV010000001.1"/>
</dbReference>
<dbReference type="InterPro" id="IPR000184">
    <property type="entry name" value="Bac_surfAg_D15"/>
</dbReference>
<keyword evidence="5" id="KW-1185">Reference proteome</keyword>
<dbReference type="EMBL" id="JAVRHV010000001">
    <property type="protein sequence ID" value="MDT0551933.1"/>
    <property type="molecule type" value="Genomic_DNA"/>
</dbReference>
<evidence type="ECO:0000259" key="3">
    <source>
        <dbReference type="Pfam" id="PF01103"/>
    </source>
</evidence>
<evidence type="ECO:0000256" key="2">
    <source>
        <dbReference type="ARBA" id="ARBA00023136"/>
    </source>
</evidence>
<evidence type="ECO:0000313" key="4">
    <source>
        <dbReference type="EMBL" id="MDT0551933.1"/>
    </source>
</evidence>
<comment type="subcellular location">
    <subcellularLocation>
        <location evidence="1">Membrane</location>
    </subcellularLocation>
</comment>
<dbReference type="Pfam" id="PF01103">
    <property type="entry name" value="Omp85"/>
    <property type="match status" value="1"/>
</dbReference>
<name>A0ABU2Y179_9FLAO</name>
<protein>
    <submittedName>
        <fullName evidence="4">BamA/TamA family outer membrane protein</fullName>
    </submittedName>
</protein>
<evidence type="ECO:0000313" key="5">
    <source>
        <dbReference type="Proteomes" id="UP001252186"/>
    </source>
</evidence>
<reference evidence="4 5" key="1">
    <citation type="submission" date="2023-09" db="EMBL/GenBank/DDBJ databases">
        <authorList>
            <person name="Rey-Velasco X."/>
        </authorList>
    </citation>
    <scope>NUCLEOTIDE SEQUENCE [LARGE SCALE GENOMIC DNA]</scope>
    <source>
        <strain evidence="4 5">P050</strain>
    </source>
</reference>
<dbReference type="Proteomes" id="UP001252186">
    <property type="component" value="Unassembled WGS sequence"/>
</dbReference>
<accession>A0ABU2Y179</accession>
<proteinExistence type="predicted"/>